<protein>
    <submittedName>
        <fullName evidence="5">GntR family transcriptional regulator</fullName>
    </submittedName>
</protein>
<keyword evidence="6" id="KW-1185">Reference proteome</keyword>
<dbReference type="Pfam" id="PF00392">
    <property type="entry name" value="GntR"/>
    <property type="match status" value="1"/>
</dbReference>
<dbReference type="Pfam" id="PF07729">
    <property type="entry name" value="FCD"/>
    <property type="match status" value="1"/>
</dbReference>
<evidence type="ECO:0000313" key="6">
    <source>
        <dbReference type="Proteomes" id="UP001597327"/>
    </source>
</evidence>
<evidence type="ECO:0000259" key="4">
    <source>
        <dbReference type="PROSITE" id="PS50949"/>
    </source>
</evidence>
<dbReference type="InterPro" id="IPR011711">
    <property type="entry name" value="GntR_C"/>
</dbReference>
<dbReference type="Gene3D" id="1.10.10.10">
    <property type="entry name" value="Winged helix-like DNA-binding domain superfamily/Winged helix DNA-binding domain"/>
    <property type="match status" value="1"/>
</dbReference>
<evidence type="ECO:0000256" key="2">
    <source>
        <dbReference type="ARBA" id="ARBA00023125"/>
    </source>
</evidence>
<dbReference type="RefSeq" id="WP_244304419.1">
    <property type="nucleotide sequence ID" value="NZ_JBHUFA010000001.1"/>
</dbReference>
<feature type="domain" description="HTH gntR-type" evidence="4">
    <location>
        <begin position="28"/>
        <end position="95"/>
    </location>
</feature>
<dbReference type="EMBL" id="JBHUFA010000001">
    <property type="protein sequence ID" value="MFD1694176.1"/>
    <property type="molecule type" value="Genomic_DNA"/>
</dbReference>
<dbReference type="PANTHER" id="PTHR43537:SF24">
    <property type="entry name" value="GLUCONATE OPERON TRANSCRIPTIONAL REPRESSOR"/>
    <property type="match status" value="1"/>
</dbReference>
<evidence type="ECO:0000256" key="3">
    <source>
        <dbReference type="ARBA" id="ARBA00023163"/>
    </source>
</evidence>
<accession>A0ABW4JTM5</accession>
<dbReference type="SMART" id="SM00895">
    <property type="entry name" value="FCD"/>
    <property type="match status" value="1"/>
</dbReference>
<gene>
    <name evidence="5" type="ORF">ACFSC7_01520</name>
</gene>
<reference evidence="6" key="1">
    <citation type="journal article" date="2019" name="Int. J. Syst. Evol. Microbiol.">
        <title>The Global Catalogue of Microorganisms (GCM) 10K type strain sequencing project: providing services to taxonomists for standard genome sequencing and annotation.</title>
        <authorList>
            <consortium name="The Broad Institute Genomics Platform"/>
            <consortium name="The Broad Institute Genome Sequencing Center for Infectious Disease"/>
            <person name="Wu L."/>
            <person name="Ma J."/>
        </authorList>
    </citation>
    <scope>NUCLEOTIDE SEQUENCE [LARGE SCALE GENOMIC DNA]</scope>
    <source>
        <strain evidence="6">JCM 3369</strain>
    </source>
</reference>
<dbReference type="PROSITE" id="PS50949">
    <property type="entry name" value="HTH_GNTR"/>
    <property type="match status" value="1"/>
</dbReference>
<name>A0ABW4JTM5_9HYPH</name>
<keyword evidence="2" id="KW-0238">DNA-binding</keyword>
<dbReference type="SUPFAM" id="SSF46785">
    <property type="entry name" value="Winged helix' DNA-binding domain"/>
    <property type="match status" value="1"/>
</dbReference>
<dbReference type="CDD" id="cd07377">
    <property type="entry name" value="WHTH_GntR"/>
    <property type="match status" value="1"/>
</dbReference>
<dbReference type="PANTHER" id="PTHR43537">
    <property type="entry name" value="TRANSCRIPTIONAL REGULATOR, GNTR FAMILY"/>
    <property type="match status" value="1"/>
</dbReference>
<organism evidence="5 6">
    <name type="scientific">Roseibium aestuarii</name>
    <dbReference type="NCBI Taxonomy" id="2600299"/>
    <lineage>
        <taxon>Bacteria</taxon>
        <taxon>Pseudomonadati</taxon>
        <taxon>Pseudomonadota</taxon>
        <taxon>Alphaproteobacteria</taxon>
        <taxon>Hyphomicrobiales</taxon>
        <taxon>Stappiaceae</taxon>
        <taxon>Roseibium</taxon>
    </lineage>
</organism>
<keyword evidence="3" id="KW-0804">Transcription</keyword>
<dbReference type="SMART" id="SM00345">
    <property type="entry name" value="HTH_GNTR"/>
    <property type="match status" value="1"/>
</dbReference>
<keyword evidence="1" id="KW-0805">Transcription regulation</keyword>
<dbReference type="InterPro" id="IPR036388">
    <property type="entry name" value="WH-like_DNA-bd_sf"/>
</dbReference>
<dbReference type="InterPro" id="IPR008920">
    <property type="entry name" value="TF_FadR/GntR_C"/>
</dbReference>
<dbReference type="SUPFAM" id="SSF48008">
    <property type="entry name" value="GntR ligand-binding domain-like"/>
    <property type="match status" value="1"/>
</dbReference>
<evidence type="ECO:0000313" key="5">
    <source>
        <dbReference type="EMBL" id="MFD1694176.1"/>
    </source>
</evidence>
<comment type="caution">
    <text evidence="5">The sequence shown here is derived from an EMBL/GenBank/DDBJ whole genome shotgun (WGS) entry which is preliminary data.</text>
</comment>
<sequence length="240" mass="26373">MNMERDGSETGTAMGTGMGMDMDTGTERDLPHRIAAQISDGILAGRHAPGERLNELQLSRELGTSRAPVREAARLLEAQGLVISHPRRGFFVRTLTAPQLYDMYDLRLALEIHAAGQALERIGEADMDRLRHQVGLLHGLARSARPAEQVAADYAFHRMLASLSGNGRLLKVLDDIALDMRAGIAVIGRLYDDPARIARNHDPILEALEARDPHRLAAALRFHIGEARDRVVPLFSSLPT</sequence>
<dbReference type="Proteomes" id="UP001597327">
    <property type="component" value="Unassembled WGS sequence"/>
</dbReference>
<dbReference type="Gene3D" id="1.20.120.530">
    <property type="entry name" value="GntR ligand-binding domain-like"/>
    <property type="match status" value="1"/>
</dbReference>
<proteinExistence type="predicted"/>
<dbReference type="InterPro" id="IPR000524">
    <property type="entry name" value="Tscrpt_reg_HTH_GntR"/>
</dbReference>
<evidence type="ECO:0000256" key="1">
    <source>
        <dbReference type="ARBA" id="ARBA00023015"/>
    </source>
</evidence>
<dbReference type="InterPro" id="IPR036390">
    <property type="entry name" value="WH_DNA-bd_sf"/>
</dbReference>